<keyword evidence="12" id="KW-1185">Reference proteome</keyword>
<evidence type="ECO:0000313" key="12">
    <source>
        <dbReference type="Proteomes" id="UP000694941"/>
    </source>
</evidence>
<dbReference type="InterPro" id="IPR001841">
    <property type="entry name" value="Znf_RING"/>
</dbReference>
<dbReference type="Gene3D" id="3.30.1370.10">
    <property type="entry name" value="K Homology domain, type 1"/>
    <property type="match status" value="2"/>
</dbReference>
<keyword evidence="3" id="KW-0963">Cytoplasm</keyword>
<keyword evidence="5 10" id="KW-0863">Zinc-finger</keyword>
<dbReference type="Pfam" id="PF00013">
    <property type="entry name" value="KH_1"/>
    <property type="match status" value="2"/>
</dbReference>
<organism evidence="12 13">
    <name type="scientific">Limulus polyphemus</name>
    <name type="common">Atlantic horseshoe crab</name>
    <dbReference type="NCBI Taxonomy" id="6850"/>
    <lineage>
        <taxon>Eukaryota</taxon>
        <taxon>Metazoa</taxon>
        <taxon>Ecdysozoa</taxon>
        <taxon>Arthropoda</taxon>
        <taxon>Chelicerata</taxon>
        <taxon>Merostomata</taxon>
        <taxon>Xiphosura</taxon>
        <taxon>Limulidae</taxon>
        <taxon>Limulus</taxon>
    </lineage>
</organism>
<dbReference type="CDD" id="cd16518">
    <property type="entry name" value="RING-HC_MEX3"/>
    <property type="match status" value="1"/>
</dbReference>
<dbReference type="GeneID" id="106459796"/>
<keyword evidence="5 10" id="KW-0479">Metal-binding</keyword>
<dbReference type="InterPro" id="IPR047226">
    <property type="entry name" value="KH-I_MEX3_rpt2"/>
</dbReference>
<evidence type="ECO:0000313" key="13">
    <source>
        <dbReference type="RefSeq" id="XP_013774908.1"/>
    </source>
</evidence>
<dbReference type="PANTHER" id="PTHR23285:SF7">
    <property type="entry name" value="LD09246P1"/>
    <property type="match status" value="1"/>
</dbReference>
<dbReference type="InterPro" id="IPR047228">
    <property type="entry name" value="KH-I_MEX3_rpt1"/>
</dbReference>
<evidence type="ECO:0000256" key="7">
    <source>
        <dbReference type="ARBA" id="ARBA00022884"/>
    </source>
</evidence>
<evidence type="ECO:0000256" key="6">
    <source>
        <dbReference type="ARBA" id="ARBA00022833"/>
    </source>
</evidence>
<name>A0ABM1B4X7_LIMPO</name>
<dbReference type="InterPro" id="IPR036612">
    <property type="entry name" value="KH_dom_type_1_sf"/>
</dbReference>
<dbReference type="PROSITE" id="PS50084">
    <property type="entry name" value="KH_TYPE_1"/>
    <property type="match status" value="2"/>
</dbReference>
<evidence type="ECO:0000256" key="2">
    <source>
        <dbReference type="ARBA" id="ARBA00004496"/>
    </source>
</evidence>
<dbReference type="Proteomes" id="UP000694941">
    <property type="component" value="Unplaced"/>
</dbReference>
<feature type="domain" description="RING-type" evidence="11">
    <location>
        <begin position="433"/>
        <end position="473"/>
    </location>
</feature>
<gene>
    <name evidence="13" type="primary">LOC106459796</name>
</gene>
<sequence>MPTTVFSDMEVDSTIVNHRTLQLALELSMFGVKKENESLYPSIGPDERRKMSQNTTECVPVPTSEHVAEIVGRQGCKIKALRAKTNTYIKTPVRGEEPVFVVTGRKEDVCWAKGEIISAAEHFSHIRAQRKNMNGPVAVELNCDIPGQTTVQVRVPYRVVGLVVGSKGATIKRIQQQTNTYIVTPSRDKEPVFEITGPYENVESAKYEIETHIAMRTGKFVEPCGNNIFYRNGADQDFQGNSKLEHNAMNSPYTLKINQFGHSFHKSNNLHKSSQEKILKFLPENKIPNLTDFSYTGGFTNINELYDSTEGLRESSLITTQLTPRPEVSLWSEIGNLDTTPFLRNKSLVSFSSHRNNSINGDNTSLADSLAFSHQSSRQIGSDSLSLIPLFPSLPQCATNRNSNDVLPNCTSSVSSSSTDSFGSGGPKGKQECIVCSENNIVAALIPCGHNLFCLECANRICEKTEPECPICHQFTSQAIRIYN</sequence>
<evidence type="ECO:0000256" key="10">
    <source>
        <dbReference type="PROSITE-ProRule" id="PRU00175"/>
    </source>
</evidence>
<dbReference type="SUPFAM" id="SSF57850">
    <property type="entry name" value="RING/U-box"/>
    <property type="match status" value="1"/>
</dbReference>
<keyword evidence="8" id="KW-0539">Nucleus</keyword>
<evidence type="ECO:0000256" key="8">
    <source>
        <dbReference type="ARBA" id="ARBA00023242"/>
    </source>
</evidence>
<keyword evidence="4" id="KW-0677">Repeat</keyword>
<dbReference type="InterPro" id="IPR004088">
    <property type="entry name" value="KH_dom_type_1"/>
</dbReference>
<dbReference type="InterPro" id="IPR047227">
    <property type="entry name" value="MEX3"/>
</dbReference>
<dbReference type="InterPro" id="IPR013083">
    <property type="entry name" value="Znf_RING/FYVE/PHD"/>
</dbReference>
<accession>A0ABM1B4X7</accession>
<dbReference type="Pfam" id="PF13920">
    <property type="entry name" value="zf-C3HC4_3"/>
    <property type="match status" value="1"/>
</dbReference>
<evidence type="ECO:0000256" key="3">
    <source>
        <dbReference type="ARBA" id="ARBA00022490"/>
    </source>
</evidence>
<evidence type="ECO:0000256" key="5">
    <source>
        <dbReference type="ARBA" id="ARBA00022771"/>
    </source>
</evidence>
<proteinExistence type="predicted"/>
<evidence type="ECO:0000256" key="4">
    <source>
        <dbReference type="ARBA" id="ARBA00022737"/>
    </source>
</evidence>
<dbReference type="SMART" id="SM00322">
    <property type="entry name" value="KH"/>
    <property type="match status" value="2"/>
</dbReference>
<dbReference type="PROSITE" id="PS50089">
    <property type="entry name" value="ZF_RING_2"/>
    <property type="match status" value="1"/>
</dbReference>
<keyword evidence="7 9" id="KW-0694">RNA-binding</keyword>
<evidence type="ECO:0000256" key="9">
    <source>
        <dbReference type="PROSITE-ProRule" id="PRU00117"/>
    </source>
</evidence>
<dbReference type="InterPro" id="IPR004087">
    <property type="entry name" value="KH_dom"/>
</dbReference>
<dbReference type="Gene3D" id="3.30.40.10">
    <property type="entry name" value="Zinc/RING finger domain, C3HC4 (zinc finger)"/>
    <property type="match status" value="1"/>
</dbReference>
<dbReference type="CDD" id="cd22424">
    <property type="entry name" value="KH-I_MEX3_rpt2"/>
    <property type="match status" value="1"/>
</dbReference>
<reference evidence="13" key="1">
    <citation type="submission" date="2025-08" db="UniProtKB">
        <authorList>
            <consortium name="RefSeq"/>
        </authorList>
    </citation>
    <scope>IDENTIFICATION</scope>
    <source>
        <tissue evidence="13">Muscle</tissue>
    </source>
</reference>
<evidence type="ECO:0000256" key="1">
    <source>
        <dbReference type="ARBA" id="ARBA00004123"/>
    </source>
</evidence>
<dbReference type="PANTHER" id="PTHR23285">
    <property type="entry name" value="RING FINGER AND KH DOMAIN CONTAINING PROTEIN 1"/>
    <property type="match status" value="1"/>
</dbReference>
<keyword evidence="6" id="KW-0862">Zinc</keyword>
<dbReference type="SUPFAM" id="SSF54791">
    <property type="entry name" value="Eukaryotic type KH-domain (KH-domain type I)"/>
    <property type="match status" value="2"/>
</dbReference>
<dbReference type="RefSeq" id="XP_013774908.1">
    <property type="nucleotide sequence ID" value="XM_013919454.2"/>
</dbReference>
<comment type="subcellular location">
    <subcellularLocation>
        <location evidence="2">Cytoplasm</location>
    </subcellularLocation>
    <subcellularLocation>
        <location evidence="1">Nucleus</location>
    </subcellularLocation>
</comment>
<evidence type="ECO:0000259" key="11">
    <source>
        <dbReference type="PROSITE" id="PS50089"/>
    </source>
</evidence>
<protein>
    <submittedName>
        <fullName evidence="13">RNA-binding protein MEX3B-like</fullName>
    </submittedName>
</protein>
<dbReference type="SMART" id="SM00184">
    <property type="entry name" value="RING"/>
    <property type="match status" value="1"/>
</dbReference>
<dbReference type="CDD" id="cd22423">
    <property type="entry name" value="KH-I_MEX3_rpt1"/>
    <property type="match status" value="1"/>
</dbReference>